<evidence type="ECO:0000256" key="11">
    <source>
        <dbReference type="SAM" id="MobiDB-lite"/>
    </source>
</evidence>
<keyword evidence="4 10" id="KW-0645">Protease</keyword>
<keyword evidence="7" id="KW-0472">Membrane</keyword>
<dbReference type="VEuPathDB" id="FungiDB:L203_04176"/>
<evidence type="ECO:0000256" key="6">
    <source>
        <dbReference type="ARBA" id="ARBA00022801"/>
    </source>
</evidence>
<evidence type="ECO:0000256" key="9">
    <source>
        <dbReference type="ARBA" id="ARBA00023288"/>
    </source>
</evidence>
<dbReference type="PROSITE" id="PS00141">
    <property type="entry name" value="ASP_PROTEASE"/>
    <property type="match status" value="1"/>
</dbReference>
<dbReference type="RefSeq" id="XP_066070963.1">
    <property type="nucleotide sequence ID" value="XM_066214866.1"/>
</dbReference>
<evidence type="ECO:0000256" key="3">
    <source>
        <dbReference type="ARBA" id="ARBA00022475"/>
    </source>
</evidence>
<keyword evidence="6 10" id="KW-0378">Hydrolase</keyword>
<evidence type="ECO:0000256" key="8">
    <source>
        <dbReference type="ARBA" id="ARBA00023180"/>
    </source>
</evidence>
<dbReference type="GO" id="GO:0005886">
    <property type="term" value="C:plasma membrane"/>
    <property type="evidence" value="ECO:0007669"/>
    <property type="project" value="UniProtKB-SubCell"/>
</dbReference>
<proteinExistence type="inferred from homology"/>
<evidence type="ECO:0000313" key="13">
    <source>
        <dbReference type="Proteomes" id="UP000094043"/>
    </source>
</evidence>
<dbReference type="OrthoDB" id="2747330at2759"/>
<dbReference type="PANTHER" id="PTHR47966:SF75">
    <property type="entry name" value="ENDOPEPTIDASE (CTSD), PUTATIVE (AFU_ORTHOLOGUE AFUA_4G07040)-RELATED"/>
    <property type="match status" value="1"/>
</dbReference>
<dbReference type="CDD" id="cd05471">
    <property type="entry name" value="pepsin_like"/>
    <property type="match status" value="1"/>
</dbReference>
<dbReference type="SUPFAM" id="SSF50630">
    <property type="entry name" value="Acid proteases"/>
    <property type="match status" value="1"/>
</dbReference>
<evidence type="ECO:0000256" key="1">
    <source>
        <dbReference type="ARBA" id="ARBA00004236"/>
    </source>
</evidence>
<dbReference type="InterPro" id="IPR033121">
    <property type="entry name" value="PEPTIDASE_A1"/>
</dbReference>
<dbReference type="InterPro" id="IPR021109">
    <property type="entry name" value="Peptidase_aspartic_dom_sf"/>
</dbReference>
<evidence type="ECO:0000256" key="4">
    <source>
        <dbReference type="ARBA" id="ARBA00022670"/>
    </source>
</evidence>
<keyword evidence="9" id="KW-0449">Lipoprotein</keyword>
<dbReference type="KEGG" id="cdep:91089708"/>
<dbReference type="PROSITE" id="PS51767">
    <property type="entry name" value="PEPTIDASE_A1"/>
    <property type="match status" value="1"/>
</dbReference>
<keyword evidence="13" id="KW-1185">Reference proteome</keyword>
<evidence type="ECO:0000256" key="5">
    <source>
        <dbReference type="ARBA" id="ARBA00022750"/>
    </source>
</evidence>
<dbReference type="InterPro" id="IPR034164">
    <property type="entry name" value="Pepsin-like_dom"/>
</dbReference>
<comment type="similarity">
    <text evidence="2 10">Belongs to the peptidase A1 family.</text>
</comment>
<evidence type="ECO:0000256" key="2">
    <source>
        <dbReference type="ARBA" id="ARBA00007447"/>
    </source>
</evidence>
<name>A0A1E3ICZ7_9TREE</name>
<keyword evidence="5 10" id="KW-0064">Aspartyl protease</keyword>
<dbReference type="Proteomes" id="UP000094043">
    <property type="component" value="Chromosome 7"/>
</dbReference>
<dbReference type="PRINTS" id="PR00792">
    <property type="entry name" value="PEPSIN"/>
</dbReference>
<dbReference type="Pfam" id="PF00026">
    <property type="entry name" value="Asp"/>
    <property type="match status" value="1"/>
</dbReference>
<comment type="subcellular location">
    <subcellularLocation>
        <location evidence="1">Cell membrane</location>
    </subcellularLocation>
</comment>
<dbReference type="Gene3D" id="2.40.70.10">
    <property type="entry name" value="Acid Proteases"/>
    <property type="match status" value="2"/>
</dbReference>
<organism evidence="12 13">
    <name type="scientific">Cryptococcus depauperatus CBS 7841</name>
    <dbReference type="NCBI Taxonomy" id="1295531"/>
    <lineage>
        <taxon>Eukaryota</taxon>
        <taxon>Fungi</taxon>
        <taxon>Dikarya</taxon>
        <taxon>Basidiomycota</taxon>
        <taxon>Agaricomycotina</taxon>
        <taxon>Tremellomycetes</taxon>
        <taxon>Tremellales</taxon>
        <taxon>Cryptococcaceae</taxon>
        <taxon>Cryptococcus</taxon>
    </lineage>
</organism>
<reference evidence="12" key="1">
    <citation type="submission" date="2016-06" db="EMBL/GenBank/DDBJ databases">
        <authorList>
            <person name="Cuomo C."/>
            <person name="Litvintseva A."/>
            <person name="Heitman J."/>
            <person name="Chen Y."/>
            <person name="Sun S."/>
            <person name="Springer D."/>
            <person name="Dromer F."/>
            <person name="Young S."/>
            <person name="Zeng Q."/>
            <person name="Chapman S."/>
            <person name="Gujja S."/>
            <person name="Saif S."/>
            <person name="Birren B."/>
        </authorList>
    </citation>
    <scope>NUCLEOTIDE SEQUENCE</scope>
    <source>
        <strain evidence="12">CBS 7841</strain>
    </source>
</reference>
<gene>
    <name evidence="12" type="ORF">L203_105499</name>
</gene>
<dbReference type="FunFam" id="2.40.70.10:FF:000008">
    <property type="entry name" value="Cathepsin D"/>
    <property type="match status" value="1"/>
</dbReference>
<dbReference type="GeneID" id="91089708"/>
<reference evidence="12" key="2">
    <citation type="journal article" date="2022" name="Elife">
        <title>Obligate sexual reproduction of a homothallic fungus closely related to the Cryptococcus pathogenic species complex.</title>
        <authorList>
            <person name="Passer A.R."/>
            <person name="Clancey S.A."/>
            <person name="Shea T."/>
            <person name="David-Palma M."/>
            <person name="Averette A.F."/>
            <person name="Boekhout T."/>
            <person name="Porcel B.M."/>
            <person name="Nowrousian M."/>
            <person name="Cuomo C.A."/>
            <person name="Sun S."/>
            <person name="Heitman J."/>
            <person name="Coelho M.A."/>
        </authorList>
    </citation>
    <scope>NUCLEOTIDE SEQUENCE</scope>
    <source>
        <strain evidence="12">CBS 7841</strain>
    </source>
</reference>
<evidence type="ECO:0000313" key="12">
    <source>
        <dbReference type="EMBL" id="WVN90263.1"/>
    </source>
</evidence>
<dbReference type="FunFam" id="2.40.70.10:FF:000060">
    <property type="entry name" value="Aspartic-type endopeptidase ctsD"/>
    <property type="match status" value="1"/>
</dbReference>
<dbReference type="PANTHER" id="PTHR47966">
    <property type="entry name" value="BETA-SITE APP-CLEAVING ENZYME, ISOFORM A-RELATED"/>
    <property type="match status" value="1"/>
</dbReference>
<dbReference type="EMBL" id="CP143790">
    <property type="protein sequence ID" value="WVN90263.1"/>
    <property type="molecule type" value="Genomic_DNA"/>
</dbReference>
<feature type="compositionally biased region" description="Polar residues" evidence="11">
    <location>
        <begin position="529"/>
        <end position="543"/>
    </location>
</feature>
<dbReference type="GO" id="GO:0006508">
    <property type="term" value="P:proteolysis"/>
    <property type="evidence" value="ECO:0007669"/>
    <property type="project" value="UniProtKB-KW"/>
</dbReference>
<dbReference type="InterPro" id="IPR001969">
    <property type="entry name" value="Aspartic_peptidase_AS"/>
</dbReference>
<keyword evidence="8" id="KW-0325">Glycoprotein</keyword>
<reference evidence="12" key="3">
    <citation type="submission" date="2024-01" db="EMBL/GenBank/DDBJ databases">
        <authorList>
            <person name="Coelho M.A."/>
            <person name="David-Palma M."/>
            <person name="Shea T."/>
            <person name="Sun S."/>
            <person name="Cuomo C.A."/>
            <person name="Heitman J."/>
        </authorList>
    </citation>
    <scope>NUCLEOTIDE SEQUENCE</scope>
    <source>
        <strain evidence="12">CBS 7841</strain>
    </source>
</reference>
<sequence length="550" mass="59302">MTLASQAAAVPVEPVPIYRLKLRKIPTIRNSEHPVEAYERHHQAAVKRLYRFKRLPQPKDDFFLKRTIQRRQLIQDNPKLDKKTWIPLVSPEKIVPKFNGQERRAFSHHDNYKAANTTTSSEEVKQSNSGFATNAAAVARPTATVAASGSNVDGFSQAAIDALNRNILTNSSSKLIQGGLNYIIESNDIGYLCEIQIGTPCQTFLMLMDTGSADTWVPSTKCGQQRCGKHTALGDDVSSTFRGINRQFQVTYGSGAVSGVLAADTMIIAGMTLNNHSMGVTLQESVQFSASNVPFDGLMGLALGKLSNQGVPTPIESLQSAGILKNTILGIALGRVNDGINNGELVFGQADKAKIDASTTQTLRLSSSDGFWQVEMAAVTVDGHDIVTGRQAILDTGTSLMIAPEADAIAFHKQIRGAADIGNGMFSVPCTINQMVTMTFGKIAFQIDVRDLIFQPLTPDLKGECLSSLSAGTIKDDVTWLLGDSFLKNVYMTTNADNGTIQLSARTDVPGSSSAGKTALDLATVPMATDNSSKHQTNNNVPISQVRRRL</sequence>
<dbReference type="GO" id="GO:0004190">
    <property type="term" value="F:aspartic-type endopeptidase activity"/>
    <property type="evidence" value="ECO:0007669"/>
    <property type="project" value="UniProtKB-KW"/>
</dbReference>
<evidence type="ECO:0000256" key="7">
    <source>
        <dbReference type="ARBA" id="ARBA00023136"/>
    </source>
</evidence>
<evidence type="ECO:0000256" key="10">
    <source>
        <dbReference type="RuleBase" id="RU000454"/>
    </source>
</evidence>
<protein>
    <submittedName>
        <fullName evidence="12">Uncharacterized protein</fullName>
    </submittedName>
</protein>
<feature type="region of interest" description="Disordered" evidence="11">
    <location>
        <begin position="527"/>
        <end position="550"/>
    </location>
</feature>
<accession>A0A1E3ICZ7</accession>
<dbReference type="InterPro" id="IPR001461">
    <property type="entry name" value="Aspartic_peptidase_A1"/>
</dbReference>
<dbReference type="AlphaFoldDB" id="A0A1E3ICZ7"/>
<keyword evidence="3" id="KW-1003">Cell membrane</keyword>